<feature type="transmembrane region" description="Helical" evidence="2">
    <location>
        <begin position="6"/>
        <end position="37"/>
    </location>
</feature>
<keyword evidence="2" id="KW-1133">Transmembrane helix</keyword>
<dbReference type="EMBL" id="VDMQ01000001">
    <property type="protein sequence ID" value="TNM58160.1"/>
    <property type="molecule type" value="Genomic_DNA"/>
</dbReference>
<dbReference type="GO" id="GO:0004519">
    <property type="term" value="F:endonuclease activity"/>
    <property type="evidence" value="ECO:0007669"/>
    <property type="project" value="UniProtKB-KW"/>
</dbReference>
<dbReference type="InterPro" id="IPR002711">
    <property type="entry name" value="HNH"/>
</dbReference>
<keyword evidence="1" id="KW-0175">Coiled coil</keyword>
<dbReference type="InterPro" id="IPR003615">
    <property type="entry name" value="HNH_nuc"/>
</dbReference>
<keyword evidence="4" id="KW-0378">Hydrolase</keyword>
<name>A0A5C4X6G0_9MICO</name>
<evidence type="ECO:0000256" key="1">
    <source>
        <dbReference type="SAM" id="Coils"/>
    </source>
</evidence>
<dbReference type="InterPro" id="IPR052892">
    <property type="entry name" value="NA-targeting_endonuclease"/>
</dbReference>
<accession>A0A5C4X6G0</accession>
<dbReference type="GO" id="GO:0008270">
    <property type="term" value="F:zinc ion binding"/>
    <property type="evidence" value="ECO:0007669"/>
    <property type="project" value="InterPro"/>
</dbReference>
<evidence type="ECO:0000259" key="3">
    <source>
        <dbReference type="SMART" id="SM00507"/>
    </source>
</evidence>
<feature type="domain" description="HNH nuclease" evidence="3">
    <location>
        <begin position="269"/>
        <end position="325"/>
    </location>
</feature>
<dbReference type="Gene3D" id="1.10.30.50">
    <property type="match status" value="1"/>
</dbReference>
<dbReference type="SMART" id="SM00507">
    <property type="entry name" value="HNHc"/>
    <property type="match status" value="1"/>
</dbReference>
<organism evidence="4 5">
    <name type="scientific">Brevibacterium sediminis</name>
    <dbReference type="NCBI Taxonomy" id="1857024"/>
    <lineage>
        <taxon>Bacteria</taxon>
        <taxon>Bacillati</taxon>
        <taxon>Actinomycetota</taxon>
        <taxon>Actinomycetes</taxon>
        <taxon>Micrococcales</taxon>
        <taxon>Brevibacteriaceae</taxon>
        <taxon>Brevibacterium</taxon>
    </lineage>
</organism>
<dbReference type="RefSeq" id="WP_139467266.1">
    <property type="nucleotide sequence ID" value="NZ_VDMQ01000001.1"/>
</dbReference>
<dbReference type="CDD" id="cd00085">
    <property type="entry name" value="HNHc"/>
    <property type="match status" value="1"/>
</dbReference>
<keyword evidence="4" id="KW-0255">Endonuclease</keyword>
<dbReference type="PANTHER" id="PTHR33877">
    <property type="entry name" value="SLL1193 PROTEIN"/>
    <property type="match status" value="1"/>
</dbReference>
<keyword evidence="4" id="KW-0540">Nuclease</keyword>
<comment type="caution">
    <text evidence="4">The sequence shown here is derived from an EMBL/GenBank/DDBJ whole genome shotgun (WGS) entry which is preliminary data.</text>
</comment>
<protein>
    <submittedName>
        <fullName evidence="4">HNH endonuclease</fullName>
    </submittedName>
</protein>
<dbReference type="Pfam" id="PF01844">
    <property type="entry name" value="HNH"/>
    <property type="match status" value="1"/>
</dbReference>
<evidence type="ECO:0000313" key="4">
    <source>
        <dbReference type="EMBL" id="TNM58160.1"/>
    </source>
</evidence>
<keyword evidence="2" id="KW-0472">Membrane</keyword>
<proteinExistence type="predicted"/>
<keyword evidence="2" id="KW-0812">Transmembrane</keyword>
<dbReference type="Proteomes" id="UP000314223">
    <property type="component" value="Unassembled WGS sequence"/>
</dbReference>
<gene>
    <name evidence="4" type="ORF">FHQ09_02500</name>
</gene>
<evidence type="ECO:0000256" key="2">
    <source>
        <dbReference type="SAM" id="Phobius"/>
    </source>
</evidence>
<evidence type="ECO:0000313" key="5">
    <source>
        <dbReference type="Proteomes" id="UP000314223"/>
    </source>
</evidence>
<dbReference type="GO" id="GO:0003676">
    <property type="term" value="F:nucleic acid binding"/>
    <property type="evidence" value="ECO:0007669"/>
    <property type="project" value="InterPro"/>
</dbReference>
<dbReference type="AlphaFoldDB" id="A0A5C4X6G0"/>
<sequence length="333" mass="37419">MPAIIVIIVVIVLIGLIIQFWPLALAIAVIWAAAVIVPKIVRNVRKNRYFAGEEFQAHKQALASFIAEHNAVSAYTSEIRNNGSFDLGVSTTGRHAHLATFENTSQHNYRRDRNIANYQADHVHNCSLQVVRNASSDPIKYLMKYFEVTVNEESLADAERLGNDIARLESAIENLHLRESSIQRSINPPDFILKYFADEFNAQVGVKLSPVTVPYPVYIFEYVSAGGNSAQRTKITLNSETVDALIERLDERLKYKKSVAGQRALMTAKIRSFVKNRDNYMCQYCSVSLAAEPHLLLEVDHIIPVSRGGLSVIENLQTLCWRCNRSKSNKIAS</sequence>
<feature type="coiled-coil region" evidence="1">
    <location>
        <begin position="151"/>
        <end position="178"/>
    </location>
</feature>
<dbReference type="PANTHER" id="PTHR33877:SF1">
    <property type="entry name" value="TYPE IV METHYL-DIRECTED RESTRICTION ENZYME ECOKMCRA"/>
    <property type="match status" value="1"/>
</dbReference>
<reference evidence="4 5" key="1">
    <citation type="submission" date="2019-06" db="EMBL/GenBank/DDBJ databases">
        <authorList>
            <person name="Mardanova A.M."/>
            <person name="Pudova D.S."/>
            <person name="Shagimardanova E.I."/>
            <person name="Gogoleva N.E."/>
            <person name="Lutfullin M.T."/>
            <person name="Hadieva G.F."/>
            <person name="Sharipova M.R."/>
        </authorList>
    </citation>
    <scope>NUCLEOTIDE SEQUENCE [LARGE SCALE GENOMIC DNA]</scope>
    <source>
        <strain evidence="4 5">MG-1</strain>
    </source>
</reference>